<feature type="transmembrane region" description="Helical" evidence="1">
    <location>
        <begin position="247"/>
        <end position="272"/>
    </location>
</feature>
<comment type="caution">
    <text evidence="4">The sequence shown here is derived from an EMBL/GenBank/DDBJ whole genome shotgun (WGS) entry which is preliminary data.</text>
</comment>
<dbReference type="InterPro" id="IPR047640">
    <property type="entry name" value="RpiR-like"/>
</dbReference>
<dbReference type="RefSeq" id="WP_377054333.1">
    <property type="nucleotide sequence ID" value="NZ_JBHLVZ010000081.1"/>
</dbReference>
<keyword evidence="1" id="KW-0812">Transmembrane</keyword>
<dbReference type="InterPro" id="IPR046348">
    <property type="entry name" value="SIS_dom_sf"/>
</dbReference>
<evidence type="ECO:0000313" key="4">
    <source>
        <dbReference type="EMBL" id="MFC0388174.1"/>
    </source>
</evidence>
<organism evidence="4 5">
    <name type="scientific">Muricoccus vinaceus</name>
    <dbReference type="NCBI Taxonomy" id="424704"/>
    <lineage>
        <taxon>Bacteria</taxon>
        <taxon>Pseudomonadati</taxon>
        <taxon>Pseudomonadota</taxon>
        <taxon>Alphaproteobacteria</taxon>
        <taxon>Acetobacterales</taxon>
        <taxon>Roseomonadaceae</taxon>
        <taxon>Muricoccus</taxon>
    </lineage>
</organism>
<feature type="domain" description="HTH rpiR-type" evidence="2">
    <location>
        <begin position="9"/>
        <end position="85"/>
    </location>
</feature>
<dbReference type="InterPro" id="IPR036388">
    <property type="entry name" value="WH-like_DNA-bd_sf"/>
</dbReference>
<evidence type="ECO:0000256" key="1">
    <source>
        <dbReference type="SAM" id="Phobius"/>
    </source>
</evidence>
<gene>
    <name evidence="4" type="ORF">ACFFIC_21930</name>
</gene>
<feature type="domain" description="SIS" evidence="3">
    <location>
        <begin position="133"/>
        <end position="270"/>
    </location>
</feature>
<dbReference type="PANTHER" id="PTHR30514">
    <property type="entry name" value="GLUCOKINASE"/>
    <property type="match status" value="1"/>
</dbReference>
<keyword evidence="1" id="KW-1133">Transmembrane helix</keyword>
<dbReference type="EMBL" id="JBHLVZ010000081">
    <property type="protein sequence ID" value="MFC0388174.1"/>
    <property type="molecule type" value="Genomic_DNA"/>
</dbReference>
<dbReference type="SUPFAM" id="SSF46689">
    <property type="entry name" value="Homeodomain-like"/>
    <property type="match status" value="1"/>
</dbReference>
<dbReference type="InterPro" id="IPR000281">
    <property type="entry name" value="HTH_RpiR"/>
</dbReference>
<dbReference type="SUPFAM" id="SSF53697">
    <property type="entry name" value="SIS domain"/>
    <property type="match status" value="1"/>
</dbReference>
<dbReference type="Gene3D" id="3.40.50.10490">
    <property type="entry name" value="Glucose-6-phosphate isomerase like protein, domain 1"/>
    <property type="match status" value="1"/>
</dbReference>
<dbReference type="InterPro" id="IPR001347">
    <property type="entry name" value="SIS_dom"/>
</dbReference>
<dbReference type="PROSITE" id="PS51071">
    <property type="entry name" value="HTH_RPIR"/>
    <property type="match status" value="1"/>
</dbReference>
<sequence length="295" mass="29811">MSQTADITPDPLARLLAGAPDQPPAARRVARWIADHPADALAASAAALAAACRTSDATVIRVVQALGFAGLPDLKRALADHLAGRPGVAGDLRRTLAETGEDPGRAVAAVLDAHREALEALAAPTARAAIAAAVEALHPAARVHVFGIGPSAPLARYAATMLTRGGRATSVLDATGIGLADGLLGLARGDALLMLAYGRPYHEATVALAEADALGMPTVLVTDEPGGPLARRARHVVAARRGRARRVALHGATLVVLEAIVLGLAACAGPAAPAALDRLNDFRAALSGGSRLDVG</sequence>
<protein>
    <submittedName>
        <fullName evidence="4">MurR/RpiR family transcriptional regulator</fullName>
    </submittedName>
</protein>
<dbReference type="InterPro" id="IPR009057">
    <property type="entry name" value="Homeodomain-like_sf"/>
</dbReference>
<name>A0ABV6IX36_9PROT</name>
<evidence type="ECO:0000313" key="5">
    <source>
        <dbReference type="Proteomes" id="UP001589789"/>
    </source>
</evidence>
<dbReference type="PROSITE" id="PS51464">
    <property type="entry name" value="SIS"/>
    <property type="match status" value="1"/>
</dbReference>
<accession>A0ABV6IX36</accession>
<keyword evidence="5" id="KW-1185">Reference proteome</keyword>
<dbReference type="Gene3D" id="1.10.10.10">
    <property type="entry name" value="Winged helix-like DNA-binding domain superfamily/Winged helix DNA-binding domain"/>
    <property type="match status" value="1"/>
</dbReference>
<reference evidence="4 5" key="1">
    <citation type="submission" date="2024-09" db="EMBL/GenBank/DDBJ databases">
        <authorList>
            <person name="Sun Q."/>
            <person name="Mori K."/>
        </authorList>
    </citation>
    <scope>NUCLEOTIDE SEQUENCE [LARGE SCALE GENOMIC DNA]</scope>
    <source>
        <strain evidence="4 5">CCM 7468</strain>
    </source>
</reference>
<dbReference type="CDD" id="cd04795">
    <property type="entry name" value="SIS"/>
    <property type="match status" value="1"/>
</dbReference>
<proteinExistence type="predicted"/>
<dbReference type="Proteomes" id="UP001589789">
    <property type="component" value="Unassembled WGS sequence"/>
</dbReference>
<keyword evidence="1" id="KW-0472">Membrane</keyword>
<evidence type="ECO:0000259" key="2">
    <source>
        <dbReference type="PROSITE" id="PS51071"/>
    </source>
</evidence>
<evidence type="ECO:0000259" key="3">
    <source>
        <dbReference type="PROSITE" id="PS51464"/>
    </source>
</evidence>
<dbReference type="Pfam" id="PF01380">
    <property type="entry name" value="SIS"/>
    <property type="match status" value="1"/>
</dbReference>
<dbReference type="Pfam" id="PF01418">
    <property type="entry name" value="HTH_6"/>
    <property type="match status" value="1"/>
</dbReference>